<name>A0A5S5DMY2_9SPHI</name>
<dbReference type="PANTHER" id="PTHR30509:SF9">
    <property type="entry name" value="MULTIDRUG RESISTANCE PROTEIN MDTO"/>
    <property type="match status" value="1"/>
</dbReference>
<protein>
    <submittedName>
        <fullName evidence="10">Putative membrane protein YccC</fullName>
    </submittedName>
</protein>
<evidence type="ECO:0000256" key="1">
    <source>
        <dbReference type="ARBA" id="ARBA00004651"/>
    </source>
</evidence>
<evidence type="ECO:0000313" key="10">
    <source>
        <dbReference type="EMBL" id="TYP97310.1"/>
    </source>
</evidence>
<evidence type="ECO:0000256" key="5">
    <source>
        <dbReference type="ARBA" id="ARBA00023136"/>
    </source>
</evidence>
<evidence type="ECO:0000256" key="2">
    <source>
        <dbReference type="ARBA" id="ARBA00022475"/>
    </source>
</evidence>
<feature type="domain" description="Integral membrane bound transporter" evidence="9">
    <location>
        <begin position="414"/>
        <end position="526"/>
    </location>
</feature>
<keyword evidence="3 7" id="KW-0812">Transmembrane</keyword>
<sequence>MERTKEITNFFYGQYFSEGLKITLGCIVPVMVCAYLGHFSIGTLISLGALLVGLSDTPGAPSHRRLGMLSTTLLCMLTYVIIVHVNFSVPLTTIIVSVLSFIFAMFAVFNARAATVGSMCTLMMLFNVHHELVDIDKWVSLLCIATGGIWYMLMSMAIIQIRPYRIAQQELSESIRQVADYIRLKANFYDPNTDIDTNYLKLIEKQIEVHKHQESVRDILFQSKRSIKDTTRIGRFLTLIFSDIVDLFEQSMTTQYDYGAIKATYGHYGVLLHFKHVLLKLTAEMDNMAYAINANKMPKQIYTFDRDIDRLRQSVDDLDKQKINTIPLKKIIINIRGIIKYLDNIYNYSSSKISDIPREEIDSASQFITRDQIDWKKFRSNLSLQSSVFRHALRMAIVLGGTYLTLNIIDFNANGIYWTLLTIMVILKPGFGLTKERNVQRLVGTIIGGIIGALIVYTIHDATIRFVLLIFFFLTAYSFFRINYIIAVMFMTPYVLIMLSFHGMNTLEMAKERMLDTFLGGMIAFLSSYVIFPNWESAQFKDNMRSLLVANYRYIAQAIQILAGDRLTVTSYKLARKEVYIASANMGSTFQRMLTEPKWRQRYTKEVNRFVILSHIFSSYSANLLTQVNETDRAIFSKTHVKLLKRILSELEKAIELLPPPPDGDGIFTPHNDFPDLQEASTEDGDTKLITEQLQFLHKISGDLHRVTQELMTRATELESKEQTKLANG</sequence>
<dbReference type="EMBL" id="VNHX01000003">
    <property type="protein sequence ID" value="TYP97310.1"/>
    <property type="molecule type" value="Genomic_DNA"/>
</dbReference>
<gene>
    <name evidence="10" type="ORF">BC792_103238</name>
</gene>
<reference evidence="10 11" key="1">
    <citation type="submission" date="2019-07" db="EMBL/GenBank/DDBJ databases">
        <title>Genomic Encyclopedia of Archaeal and Bacterial Type Strains, Phase II (KMG-II): from individual species to whole genera.</title>
        <authorList>
            <person name="Goeker M."/>
        </authorList>
    </citation>
    <scope>NUCLEOTIDE SEQUENCE [LARGE SCALE GENOMIC DNA]</scope>
    <source>
        <strain evidence="10 11">DSM 18850</strain>
    </source>
</reference>
<feature type="transmembrane region" description="Helical" evidence="7">
    <location>
        <begin position="91"/>
        <end position="109"/>
    </location>
</feature>
<evidence type="ECO:0000259" key="8">
    <source>
        <dbReference type="Pfam" id="PF12805"/>
    </source>
</evidence>
<dbReference type="RefSeq" id="WP_148907692.1">
    <property type="nucleotide sequence ID" value="NZ_VNHX01000003.1"/>
</dbReference>
<feature type="transmembrane region" description="Helical" evidence="7">
    <location>
        <begin position="392"/>
        <end position="409"/>
    </location>
</feature>
<comment type="similarity">
    <text evidence="6">Belongs to the YccS/YhfK family.</text>
</comment>
<dbReference type="InterPro" id="IPR049453">
    <property type="entry name" value="Memb_transporter_dom"/>
</dbReference>
<evidence type="ECO:0000256" key="6">
    <source>
        <dbReference type="ARBA" id="ARBA00043993"/>
    </source>
</evidence>
<accession>A0A5S5DMY2</accession>
<keyword evidence="5 7" id="KW-0472">Membrane</keyword>
<feature type="transmembrane region" description="Helical" evidence="7">
    <location>
        <begin position="466"/>
        <end position="496"/>
    </location>
</feature>
<feature type="transmembrane region" description="Helical" evidence="7">
    <location>
        <begin position="517"/>
        <end position="535"/>
    </location>
</feature>
<feature type="transmembrane region" description="Helical" evidence="7">
    <location>
        <begin position="138"/>
        <end position="159"/>
    </location>
</feature>
<keyword evidence="2" id="KW-1003">Cell membrane</keyword>
<dbReference type="OrthoDB" id="8670769at2"/>
<evidence type="ECO:0000259" key="9">
    <source>
        <dbReference type="Pfam" id="PF13515"/>
    </source>
</evidence>
<feature type="transmembrane region" description="Helical" evidence="7">
    <location>
        <begin position="22"/>
        <end position="54"/>
    </location>
</feature>
<evidence type="ECO:0000256" key="7">
    <source>
        <dbReference type="SAM" id="Phobius"/>
    </source>
</evidence>
<dbReference type="Pfam" id="PF13515">
    <property type="entry name" value="FUSC_2"/>
    <property type="match status" value="1"/>
</dbReference>
<proteinExistence type="inferred from homology"/>
<keyword evidence="4 7" id="KW-1133">Transmembrane helix</keyword>
<comment type="caution">
    <text evidence="10">The sequence shown here is derived from an EMBL/GenBank/DDBJ whole genome shotgun (WGS) entry which is preliminary data.</text>
</comment>
<dbReference type="PANTHER" id="PTHR30509">
    <property type="entry name" value="P-HYDROXYBENZOIC ACID EFFLUX PUMP SUBUNIT-RELATED"/>
    <property type="match status" value="1"/>
</dbReference>
<dbReference type="InterPro" id="IPR032692">
    <property type="entry name" value="YccS_N"/>
</dbReference>
<dbReference type="AlphaFoldDB" id="A0A5S5DMY2"/>
<keyword evidence="11" id="KW-1185">Reference proteome</keyword>
<dbReference type="Pfam" id="PF12805">
    <property type="entry name" value="FUSC-like"/>
    <property type="match status" value="1"/>
</dbReference>
<feature type="transmembrane region" description="Helical" evidence="7">
    <location>
        <begin position="442"/>
        <end position="460"/>
    </location>
</feature>
<dbReference type="Proteomes" id="UP000325105">
    <property type="component" value="Unassembled WGS sequence"/>
</dbReference>
<feature type="transmembrane region" description="Helical" evidence="7">
    <location>
        <begin position="66"/>
        <end position="85"/>
    </location>
</feature>
<evidence type="ECO:0000256" key="4">
    <source>
        <dbReference type="ARBA" id="ARBA00022989"/>
    </source>
</evidence>
<feature type="transmembrane region" description="Helical" evidence="7">
    <location>
        <begin position="415"/>
        <end position="433"/>
    </location>
</feature>
<organism evidence="10 11">
    <name type="scientific">Sphingobacterium allocomposti</name>
    <dbReference type="NCBI Taxonomy" id="415956"/>
    <lineage>
        <taxon>Bacteria</taxon>
        <taxon>Pseudomonadati</taxon>
        <taxon>Bacteroidota</taxon>
        <taxon>Sphingobacteriia</taxon>
        <taxon>Sphingobacteriales</taxon>
        <taxon>Sphingobacteriaceae</taxon>
        <taxon>Sphingobacterium</taxon>
    </lineage>
</organism>
<evidence type="ECO:0000256" key="3">
    <source>
        <dbReference type="ARBA" id="ARBA00022692"/>
    </source>
</evidence>
<feature type="domain" description="Integral membrane protein YccS N-terminal" evidence="8">
    <location>
        <begin position="68"/>
        <end position="345"/>
    </location>
</feature>
<evidence type="ECO:0000313" key="11">
    <source>
        <dbReference type="Proteomes" id="UP000325105"/>
    </source>
</evidence>
<dbReference type="GO" id="GO:0005886">
    <property type="term" value="C:plasma membrane"/>
    <property type="evidence" value="ECO:0007669"/>
    <property type="project" value="UniProtKB-SubCell"/>
</dbReference>
<comment type="subcellular location">
    <subcellularLocation>
        <location evidence="1">Cell membrane</location>
        <topology evidence="1">Multi-pass membrane protein</topology>
    </subcellularLocation>
</comment>